<reference evidence="9 10" key="1">
    <citation type="submission" date="2024-09" db="EMBL/GenBank/DDBJ databases">
        <authorList>
            <person name="Sun Q."/>
            <person name="Mori K."/>
        </authorList>
    </citation>
    <scope>NUCLEOTIDE SEQUENCE [LARGE SCALE GENOMIC DNA]</scope>
    <source>
        <strain evidence="9 10">TISTR 1856</strain>
    </source>
</reference>
<organism evidence="9 10">
    <name type="scientific">Kineococcus gynurae</name>
    <dbReference type="NCBI Taxonomy" id="452979"/>
    <lineage>
        <taxon>Bacteria</taxon>
        <taxon>Bacillati</taxon>
        <taxon>Actinomycetota</taxon>
        <taxon>Actinomycetes</taxon>
        <taxon>Kineosporiales</taxon>
        <taxon>Kineosporiaceae</taxon>
        <taxon>Kineococcus</taxon>
    </lineage>
</organism>
<keyword evidence="2" id="KW-1003">Cell membrane</keyword>
<feature type="transmembrane region" description="Helical" evidence="8">
    <location>
        <begin position="81"/>
        <end position="102"/>
    </location>
</feature>
<keyword evidence="3" id="KW-0808">Transferase</keyword>
<keyword evidence="4 8" id="KW-0812">Transmembrane</keyword>
<evidence type="ECO:0000313" key="9">
    <source>
        <dbReference type="EMBL" id="MFB9375424.1"/>
    </source>
</evidence>
<keyword evidence="10" id="KW-1185">Reference proteome</keyword>
<dbReference type="EMBL" id="JBHMDM010000001">
    <property type="protein sequence ID" value="MFB9375424.1"/>
    <property type="molecule type" value="Genomic_DNA"/>
</dbReference>
<feature type="transmembrane region" description="Helical" evidence="8">
    <location>
        <begin position="140"/>
        <end position="159"/>
    </location>
</feature>
<dbReference type="PANTHER" id="PTHR22926:SF3">
    <property type="entry name" value="UNDECAPRENYL-PHOSPHATE ALPHA-N-ACETYLGLUCOSAMINYL 1-PHOSPHATE TRANSFERASE"/>
    <property type="match status" value="1"/>
</dbReference>
<protein>
    <submittedName>
        <fullName evidence="9">Glycosyltransferase family 4 protein</fullName>
    </submittedName>
</protein>
<dbReference type="Proteomes" id="UP001589748">
    <property type="component" value="Unassembled WGS sequence"/>
</dbReference>
<evidence type="ECO:0000256" key="2">
    <source>
        <dbReference type="ARBA" id="ARBA00022475"/>
    </source>
</evidence>
<evidence type="ECO:0000256" key="5">
    <source>
        <dbReference type="ARBA" id="ARBA00022989"/>
    </source>
</evidence>
<feature type="transmembrane region" description="Helical" evidence="8">
    <location>
        <begin position="196"/>
        <end position="213"/>
    </location>
</feature>
<dbReference type="CDD" id="cd06853">
    <property type="entry name" value="GT_WecA_like"/>
    <property type="match status" value="1"/>
</dbReference>
<sequence>MRAYLLVIVVAAAVTYLTTPVVRRLAQRVGAVTPVRDRDVHTVPIPRMGGVAMLLGLGAALLVASRTPFLQRVFDTDPGPLWVLVGAFLVCALGVADDIVTLDAITKLAGQVIAAGIMGWQGVSLLSLPIGGVTLLSSQTMMLITVLVVLVTINAVNFVDGLDGLAAGIVGIGAIAFFLYSYALQRGQAPDDYSSLATLIAAATVGCCLGFLPHNSHPARIFMGDSGSMMLGLLLASSTIAATSTVDPEVVSSERIAPAFFPLLLPIAVLLIPLGDMLLAIVRRTREGKAFWHPDKKHLHHRLLQMGHSHRVAVLVMYSWAAFLSFGAASSAFLPLPQALAVASGAGCLIALFTFGPLLLRRRRGATAAGPVPTSSGTDGVGTASGEVAPDEAPTPSGSGAT</sequence>
<evidence type="ECO:0000313" key="10">
    <source>
        <dbReference type="Proteomes" id="UP001589748"/>
    </source>
</evidence>
<accession>A0ABV5LMV3</accession>
<evidence type="ECO:0000256" key="4">
    <source>
        <dbReference type="ARBA" id="ARBA00022692"/>
    </source>
</evidence>
<proteinExistence type="predicted"/>
<evidence type="ECO:0000256" key="6">
    <source>
        <dbReference type="ARBA" id="ARBA00023136"/>
    </source>
</evidence>
<gene>
    <name evidence="9" type="ORF">ACFFVI_00430</name>
</gene>
<feature type="transmembrane region" description="Helical" evidence="8">
    <location>
        <begin position="50"/>
        <end position="69"/>
    </location>
</feature>
<evidence type="ECO:0000256" key="1">
    <source>
        <dbReference type="ARBA" id="ARBA00004651"/>
    </source>
</evidence>
<feature type="transmembrane region" description="Helical" evidence="8">
    <location>
        <begin position="108"/>
        <end position="128"/>
    </location>
</feature>
<comment type="caution">
    <text evidence="9">The sequence shown here is derived from an EMBL/GenBank/DDBJ whole genome shotgun (WGS) entry which is preliminary data.</text>
</comment>
<name>A0ABV5LMV3_9ACTN</name>
<feature type="transmembrane region" description="Helical" evidence="8">
    <location>
        <begin position="340"/>
        <end position="360"/>
    </location>
</feature>
<feature type="region of interest" description="Disordered" evidence="7">
    <location>
        <begin position="368"/>
        <end position="402"/>
    </location>
</feature>
<keyword evidence="6 8" id="KW-0472">Membrane</keyword>
<dbReference type="InterPro" id="IPR000715">
    <property type="entry name" value="Glycosyl_transferase_4"/>
</dbReference>
<comment type="subcellular location">
    <subcellularLocation>
        <location evidence="1">Cell membrane</location>
        <topology evidence="1">Multi-pass membrane protein</topology>
    </subcellularLocation>
</comment>
<keyword evidence="5 8" id="KW-1133">Transmembrane helix</keyword>
<dbReference type="RefSeq" id="WP_380136345.1">
    <property type="nucleotide sequence ID" value="NZ_JBHLUI010000006.1"/>
</dbReference>
<feature type="transmembrane region" description="Helical" evidence="8">
    <location>
        <begin position="165"/>
        <end position="184"/>
    </location>
</feature>
<dbReference type="Pfam" id="PF00953">
    <property type="entry name" value="Glycos_transf_4"/>
    <property type="match status" value="1"/>
</dbReference>
<feature type="transmembrane region" description="Helical" evidence="8">
    <location>
        <begin position="259"/>
        <end position="282"/>
    </location>
</feature>
<evidence type="ECO:0000256" key="3">
    <source>
        <dbReference type="ARBA" id="ARBA00022679"/>
    </source>
</evidence>
<dbReference type="PANTHER" id="PTHR22926">
    <property type="entry name" value="PHOSPHO-N-ACETYLMURAMOYL-PENTAPEPTIDE-TRANSFERASE"/>
    <property type="match status" value="1"/>
</dbReference>
<evidence type="ECO:0000256" key="8">
    <source>
        <dbReference type="SAM" id="Phobius"/>
    </source>
</evidence>
<evidence type="ECO:0000256" key="7">
    <source>
        <dbReference type="SAM" id="MobiDB-lite"/>
    </source>
</evidence>
<feature type="transmembrane region" description="Helical" evidence="8">
    <location>
        <begin position="312"/>
        <end position="334"/>
    </location>
</feature>